<dbReference type="Proteomes" id="UP001157439">
    <property type="component" value="Unassembled WGS sequence"/>
</dbReference>
<keyword evidence="4" id="KW-1185">Reference proteome</keyword>
<organism evidence="3 4">
    <name type="scientific">Paraferrimonas haliotis</name>
    <dbReference type="NCBI Taxonomy" id="2013866"/>
    <lineage>
        <taxon>Bacteria</taxon>
        <taxon>Pseudomonadati</taxon>
        <taxon>Pseudomonadota</taxon>
        <taxon>Gammaproteobacteria</taxon>
        <taxon>Alteromonadales</taxon>
        <taxon>Ferrimonadaceae</taxon>
        <taxon>Paraferrimonas</taxon>
    </lineage>
</organism>
<name>A0AA37TL06_9GAMM</name>
<feature type="compositionally biased region" description="Basic and acidic residues" evidence="1">
    <location>
        <begin position="80"/>
        <end position="89"/>
    </location>
</feature>
<feature type="chain" id="PRO_5041450373" evidence="2">
    <location>
        <begin position="26"/>
        <end position="97"/>
    </location>
</feature>
<evidence type="ECO:0000256" key="1">
    <source>
        <dbReference type="SAM" id="MobiDB-lite"/>
    </source>
</evidence>
<reference evidence="3 4" key="1">
    <citation type="journal article" date="2014" name="Int. J. Syst. Evol. Microbiol.">
        <title>Complete genome sequence of Corynebacterium casei LMG S-19264T (=DSM 44701T), isolated from a smear-ripened cheese.</title>
        <authorList>
            <consortium name="US DOE Joint Genome Institute (JGI-PGF)"/>
            <person name="Walter F."/>
            <person name="Albersmeier A."/>
            <person name="Kalinowski J."/>
            <person name="Ruckert C."/>
        </authorList>
    </citation>
    <scope>NUCLEOTIDE SEQUENCE [LARGE SCALE GENOMIC DNA]</scope>
    <source>
        <strain evidence="3 4">NBRC 112785</strain>
    </source>
</reference>
<dbReference type="AlphaFoldDB" id="A0AA37TL06"/>
<evidence type="ECO:0000313" key="3">
    <source>
        <dbReference type="EMBL" id="GLS82468.1"/>
    </source>
</evidence>
<protein>
    <submittedName>
        <fullName evidence="3">Uncharacterized protein</fullName>
    </submittedName>
</protein>
<feature type="region of interest" description="Disordered" evidence="1">
    <location>
        <begin position="75"/>
        <end position="97"/>
    </location>
</feature>
<gene>
    <name evidence="3" type="ORF">GCM10007894_04450</name>
</gene>
<sequence>MKTRTATTIAIGFIAAFTAAVSANADASELNTQEIQRQLSSNIQQGISEFVSHSQQELKKQIQVQLERFQTESDLPLANTKKDEAKTDSPVKYSARW</sequence>
<dbReference type="EMBL" id="BSPO01000001">
    <property type="protein sequence ID" value="GLS82468.1"/>
    <property type="molecule type" value="Genomic_DNA"/>
</dbReference>
<evidence type="ECO:0000313" key="4">
    <source>
        <dbReference type="Proteomes" id="UP001157439"/>
    </source>
</evidence>
<proteinExistence type="predicted"/>
<feature type="signal peptide" evidence="2">
    <location>
        <begin position="1"/>
        <end position="25"/>
    </location>
</feature>
<dbReference type="RefSeq" id="WP_095498020.1">
    <property type="nucleotide sequence ID" value="NZ_BSPO01000001.1"/>
</dbReference>
<accession>A0AA37TL06</accession>
<comment type="caution">
    <text evidence="3">The sequence shown here is derived from an EMBL/GenBank/DDBJ whole genome shotgun (WGS) entry which is preliminary data.</text>
</comment>
<keyword evidence="2" id="KW-0732">Signal</keyword>
<evidence type="ECO:0000256" key="2">
    <source>
        <dbReference type="SAM" id="SignalP"/>
    </source>
</evidence>